<evidence type="ECO:0000313" key="2">
    <source>
        <dbReference type="EMBL" id="EGT48581.1"/>
    </source>
</evidence>
<dbReference type="eggNOG" id="ENOG502R96V">
    <property type="taxonomic scope" value="Eukaryota"/>
</dbReference>
<feature type="compositionally biased region" description="Polar residues" evidence="1">
    <location>
        <begin position="80"/>
        <end position="93"/>
    </location>
</feature>
<protein>
    <submittedName>
        <fullName evidence="2">Uncharacterized protein</fullName>
    </submittedName>
</protein>
<evidence type="ECO:0000256" key="1">
    <source>
        <dbReference type="SAM" id="MobiDB-lite"/>
    </source>
</evidence>
<dbReference type="AlphaFoldDB" id="G0N010"/>
<feature type="region of interest" description="Disordered" evidence="1">
    <location>
        <begin position="80"/>
        <end position="104"/>
    </location>
</feature>
<dbReference type="OMA" id="HEPKIED"/>
<dbReference type="SUPFAM" id="SSF101898">
    <property type="entry name" value="NHL repeat"/>
    <property type="match status" value="1"/>
</dbReference>
<dbReference type="InParanoid" id="G0N010"/>
<accession>G0N010</accession>
<dbReference type="Proteomes" id="UP000008068">
    <property type="component" value="Unassembled WGS sequence"/>
</dbReference>
<proteinExistence type="predicted"/>
<gene>
    <name evidence="2" type="ORF">CAEBREN_00186</name>
</gene>
<sequence length="673" mass="75427">MDDETSLLGEPDSPETQRKRVFFIMECLEAGKPIEALTEKEIKNVEETIRKVQAGIVAAKRSMLTDDDILNVANLNFLSPAPTKSVSNTTNPEDNYDFSSPLRDHSDEFDDLQLDYEESIDGRSTTSEGSRRLEIDTSSEVDDGEIEDERMIADVAEEELEDIMEISRKPMASPELKPQLISINKTADLQESKAVVVKTESQSQGIKRKSSEEDDKPPGVLRNSQRDSSVPTQLMSGLRLLSTGLTSPVRQDLHEPKIEDDDVIFLSSDSETDTVKPGIPKKRQRIVYDLDSNADEEKGVEADDEDDINVSKANFSKKLTKENPYLKMRSSKMTVDAKKLGLTYPLGVTFDKPTDTWFITNIPYHLSGSHSDNGESKIMKIYVGKDRKVPKYSDITDSMIENPMAITVYMEGSEIAVLCSDNHKKPWISLVSFRRKDRVSTFCSYRNSDLDFTFPSRGLARTKGGNLLTTDRPPNGPPRLRIFSKRSSGCVKDATFVLKNASIPCFVASSGSTVVVTDLGATQTVMLMKIDDTDWNNVKFDMIKVIKTANVNLRAEEMLNNEYFIYVSGVQIDKNGNIIVADAKNHHFKLFHPTMKFINRISTDFPVPYVSSFHVNQYGECLILSTRETEKVRFAKLTSSNKLEKHIKSGSGGRIGVKNPLSSKRRIVDDDSD</sequence>
<organism evidence="3">
    <name type="scientific">Caenorhabditis brenneri</name>
    <name type="common">Nematode worm</name>
    <dbReference type="NCBI Taxonomy" id="135651"/>
    <lineage>
        <taxon>Eukaryota</taxon>
        <taxon>Metazoa</taxon>
        <taxon>Ecdysozoa</taxon>
        <taxon>Nematoda</taxon>
        <taxon>Chromadorea</taxon>
        <taxon>Rhabditida</taxon>
        <taxon>Rhabditina</taxon>
        <taxon>Rhabditomorpha</taxon>
        <taxon>Rhabditoidea</taxon>
        <taxon>Rhabditidae</taxon>
        <taxon>Peloderinae</taxon>
        <taxon>Caenorhabditis</taxon>
    </lineage>
</organism>
<dbReference type="PANTHER" id="PTHR40326">
    <property type="entry name" value="PROTEIN CBG10816"/>
    <property type="match status" value="1"/>
</dbReference>
<dbReference type="STRING" id="135651.G0N010"/>
<dbReference type="EMBL" id="GL379823">
    <property type="protein sequence ID" value="EGT48581.1"/>
    <property type="molecule type" value="Genomic_DNA"/>
</dbReference>
<dbReference type="OrthoDB" id="5814538at2759"/>
<dbReference type="HOGENOM" id="CLU_408394_0_0_1"/>
<keyword evidence="3" id="KW-1185">Reference proteome</keyword>
<feature type="compositionally biased region" description="Polar residues" evidence="1">
    <location>
        <begin position="222"/>
        <end position="233"/>
    </location>
</feature>
<dbReference type="PANTHER" id="PTHR40326:SF2">
    <property type="entry name" value="RING-TYPE DOMAIN-CONTAINING PROTEIN"/>
    <property type="match status" value="1"/>
</dbReference>
<reference evidence="3" key="1">
    <citation type="submission" date="2011-07" db="EMBL/GenBank/DDBJ databases">
        <authorList>
            <consortium name="Caenorhabditis brenneri Sequencing and Analysis Consortium"/>
            <person name="Wilson R.K."/>
        </authorList>
    </citation>
    <scope>NUCLEOTIDE SEQUENCE [LARGE SCALE GENOMIC DNA]</scope>
    <source>
        <strain evidence="3">PB2801</strain>
    </source>
</reference>
<dbReference type="InterPro" id="IPR011042">
    <property type="entry name" value="6-blade_b-propeller_TolB-like"/>
</dbReference>
<feature type="region of interest" description="Disordered" evidence="1">
    <location>
        <begin position="194"/>
        <end position="233"/>
    </location>
</feature>
<dbReference type="Gene3D" id="2.120.10.30">
    <property type="entry name" value="TolB, C-terminal domain"/>
    <property type="match status" value="1"/>
</dbReference>
<evidence type="ECO:0000313" key="3">
    <source>
        <dbReference type="Proteomes" id="UP000008068"/>
    </source>
</evidence>
<name>G0N010_CAEBE</name>
<dbReference type="FunCoup" id="G0N010">
    <property type="interactions" value="299"/>
</dbReference>